<dbReference type="EMBL" id="KQ976703">
    <property type="protein sequence ID" value="KYM77194.1"/>
    <property type="molecule type" value="Genomic_DNA"/>
</dbReference>
<reference evidence="1 2" key="1">
    <citation type="submission" date="2015-09" db="EMBL/GenBank/DDBJ databases">
        <title>Atta colombica WGS genome.</title>
        <authorList>
            <person name="Nygaard S."/>
            <person name="Hu H."/>
            <person name="Boomsma J."/>
            <person name="Zhang G."/>
        </authorList>
    </citation>
    <scope>NUCLEOTIDE SEQUENCE [LARGE SCALE GENOMIC DNA]</scope>
    <source>
        <strain evidence="1">Treedump-2</strain>
        <tissue evidence="1">Whole body</tissue>
    </source>
</reference>
<dbReference type="Proteomes" id="UP000078540">
    <property type="component" value="Unassembled WGS sequence"/>
</dbReference>
<sequence>MLRHDATVWGARRVMWRQADNPLAPSDKYEVRRTFSAVRLHSIVPTLPLHCQPFIEDVNCKRWWVGWDGELTGHERTDTMDIGRVEQPRSPVRPENRFPLMKRIMARQVAFKHFVAGRQHSCSVSTEEKFERLNLREDNCSK</sequence>
<protein>
    <submittedName>
        <fullName evidence="1">Uncharacterized protein</fullName>
    </submittedName>
</protein>
<organism evidence="1 2">
    <name type="scientific">Atta colombica</name>
    <dbReference type="NCBI Taxonomy" id="520822"/>
    <lineage>
        <taxon>Eukaryota</taxon>
        <taxon>Metazoa</taxon>
        <taxon>Ecdysozoa</taxon>
        <taxon>Arthropoda</taxon>
        <taxon>Hexapoda</taxon>
        <taxon>Insecta</taxon>
        <taxon>Pterygota</taxon>
        <taxon>Neoptera</taxon>
        <taxon>Endopterygota</taxon>
        <taxon>Hymenoptera</taxon>
        <taxon>Apocrita</taxon>
        <taxon>Aculeata</taxon>
        <taxon>Formicoidea</taxon>
        <taxon>Formicidae</taxon>
        <taxon>Myrmicinae</taxon>
        <taxon>Atta</taxon>
    </lineage>
</organism>
<accession>A0A195AZ14</accession>
<name>A0A195AZ14_9HYME</name>
<keyword evidence="2" id="KW-1185">Reference proteome</keyword>
<evidence type="ECO:0000313" key="1">
    <source>
        <dbReference type="EMBL" id="KYM77194.1"/>
    </source>
</evidence>
<evidence type="ECO:0000313" key="2">
    <source>
        <dbReference type="Proteomes" id="UP000078540"/>
    </source>
</evidence>
<proteinExistence type="predicted"/>
<gene>
    <name evidence="1" type="ORF">ALC53_12489</name>
</gene>
<dbReference type="AlphaFoldDB" id="A0A195AZ14"/>